<feature type="domain" description="MTTase N-terminal" evidence="7">
    <location>
        <begin position="12"/>
        <end position="121"/>
    </location>
</feature>
<keyword evidence="3" id="KW-0949">S-adenosyl-L-methionine</keyword>
<dbReference type="InterPro" id="IPR006638">
    <property type="entry name" value="Elp3/MiaA/NifB-like_rSAM"/>
</dbReference>
<evidence type="ECO:0000256" key="6">
    <source>
        <dbReference type="ARBA" id="ARBA00023014"/>
    </source>
</evidence>
<evidence type="ECO:0000256" key="1">
    <source>
        <dbReference type="ARBA" id="ARBA00001966"/>
    </source>
</evidence>
<evidence type="ECO:0000259" key="8">
    <source>
        <dbReference type="PROSITE" id="PS51918"/>
    </source>
</evidence>
<dbReference type="Gene3D" id="3.80.30.20">
    <property type="entry name" value="tm_1862 like domain"/>
    <property type="match status" value="1"/>
</dbReference>
<evidence type="ECO:0000256" key="5">
    <source>
        <dbReference type="ARBA" id="ARBA00023004"/>
    </source>
</evidence>
<dbReference type="PROSITE" id="PS51449">
    <property type="entry name" value="MTTASE_N"/>
    <property type="match status" value="1"/>
</dbReference>
<keyword evidence="4" id="KW-0479">Metal-binding</keyword>
<dbReference type="Pfam" id="PF04055">
    <property type="entry name" value="Radical_SAM"/>
    <property type="match status" value="1"/>
</dbReference>
<evidence type="ECO:0000313" key="10">
    <source>
        <dbReference type="Proteomes" id="UP000239735"/>
    </source>
</evidence>
<name>A0A2N9MAJ9_9BACT</name>
<reference evidence="10" key="1">
    <citation type="submission" date="2018-02" db="EMBL/GenBank/DDBJ databases">
        <authorList>
            <person name="Hausmann B."/>
        </authorList>
    </citation>
    <scope>NUCLEOTIDE SEQUENCE [LARGE SCALE GENOMIC DNA]</scope>
    <source>
        <strain evidence="10">Peat soil MAG SbA5</strain>
    </source>
</reference>
<evidence type="ECO:0000259" key="7">
    <source>
        <dbReference type="PROSITE" id="PS51449"/>
    </source>
</evidence>
<dbReference type="PROSITE" id="PS51918">
    <property type="entry name" value="RADICAL_SAM"/>
    <property type="match status" value="1"/>
</dbReference>
<keyword evidence="6" id="KW-0411">Iron-sulfur</keyword>
<dbReference type="Gene3D" id="3.40.50.12160">
    <property type="entry name" value="Methylthiotransferase, N-terminal domain"/>
    <property type="match status" value="1"/>
</dbReference>
<dbReference type="GO" id="GO:0035599">
    <property type="term" value="F:aspartic acid methylthiotransferase activity"/>
    <property type="evidence" value="ECO:0007669"/>
    <property type="project" value="TreeGrafter"/>
</dbReference>
<accession>A0A2N9MAJ9</accession>
<dbReference type="EMBL" id="OKRB01000161">
    <property type="protein sequence ID" value="SPE32452.1"/>
    <property type="molecule type" value="Genomic_DNA"/>
</dbReference>
<dbReference type="CDD" id="cd01335">
    <property type="entry name" value="Radical_SAM"/>
    <property type="match status" value="1"/>
</dbReference>
<dbReference type="PROSITE" id="PS01278">
    <property type="entry name" value="MTTASE_RADICAL"/>
    <property type="match status" value="1"/>
</dbReference>
<sequence length="482" mass="52357">MAPAASTLKKMTGFHIEHFGCRAARADGEAIAANLRALAEYEPFAADVVVVNTCSVTAEADRSARAFIRRAHRRNPEAKIVVTGCYAQRAAEELASMAGVAAVVGNSHMALAPEIIRDLASLGTQAATFPPAIVPVGTLLSASTPRAPIWVDDRFAHSFIEDAHLADAALMEGAQTRPNLKIQEGCGNRCTFCVIPFTRGPSKSLSRAAILREVQRFVESGGNELVLSGINLGRWGRELSGVENDSLSPLVRCILEQTALPRLRLSSIEPMDWDDALISLMREFGGSRLARHAHLPLQSGSDAVLRRMHRRYRPWHYAAKVAALLRAAGPELTIGADVMVGFPGETEREFEETLAFIRALPFGYLHLFPFSPRPDTRAWPLHADSPVPQTVVEERVAALRALAAEKTRAHRTSFIGRELPAITLHTPVAMAAHGRTAALTDNFLPVEFDGRLPANQLVLIHATGLSPDSALKAIVSTWNQPR</sequence>
<dbReference type="PANTHER" id="PTHR43837:SF1">
    <property type="entry name" value="RIBOSOMAL PROTEIN US12 METHYLTHIOTRANSFERASE RIMO"/>
    <property type="match status" value="1"/>
</dbReference>
<dbReference type="AlphaFoldDB" id="A0A2N9MAJ9"/>
<proteinExistence type="predicted"/>
<dbReference type="SUPFAM" id="SSF102114">
    <property type="entry name" value="Radical SAM enzymes"/>
    <property type="match status" value="1"/>
</dbReference>
<dbReference type="InterPro" id="IPR007197">
    <property type="entry name" value="rSAM"/>
</dbReference>
<dbReference type="GO" id="GO:0051539">
    <property type="term" value="F:4 iron, 4 sulfur cluster binding"/>
    <property type="evidence" value="ECO:0007669"/>
    <property type="project" value="UniProtKB-KW"/>
</dbReference>
<feature type="domain" description="Radical SAM core" evidence="8">
    <location>
        <begin position="172"/>
        <end position="409"/>
    </location>
</feature>
<dbReference type="SFLD" id="SFLDG01082">
    <property type="entry name" value="B12-binding_domain_containing"/>
    <property type="match status" value="1"/>
</dbReference>
<gene>
    <name evidence="9" type="ORF">SBA5_980022</name>
</gene>
<dbReference type="GO" id="GO:0046872">
    <property type="term" value="F:metal ion binding"/>
    <property type="evidence" value="ECO:0007669"/>
    <property type="project" value="UniProtKB-KW"/>
</dbReference>
<dbReference type="PANTHER" id="PTHR43837">
    <property type="entry name" value="RIBOSOMAL PROTEIN S12 METHYLTHIOTRANSFERASE RIMO"/>
    <property type="match status" value="1"/>
</dbReference>
<comment type="cofactor">
    <cofactor evidence="1">
        <name>[4Fe-4S] cluster</name>
        <dbReference type="ChEBI" id="CHEBI:49883"/>
    </cofactor>
</comment>
<dbReference type="Proteomes" id="UP000239735">
    <property type="component" value="Unassembled WGS sequence"/>
</dbReference>
<organism evidence="9 10">
    <name type="scientific">Candidatus Sulfuritelmatomonas gaucii</name>
    <dbReference type="NCBI Taxonomy" id="2043161"/>
    <lineage>
        <taxon>Bacteria</taxon>
        <taxon>Pseudomonadati</taxon>
        <taxon>Acidobacteriota</taxon>
        <taxon>Terriglobia</taxon>
        <taxon>Terriglobales</taxon>
        <taxon>Acidobacteriaceae</taxon>
        <taxon>Candidatus Sulfuritelmatomonas</taxon>
    </lineage>
</organism>
<evidence type="ECO:0000313" key="9">
    <source>
        <dbReference type="EMBL" id="SPE32452.1"/>
    </source>
</evidence>
<keyword evidence="5" id="KW-0408">Iron</keyword>
<dbReference type="SMART" id="SM00729">
    <property type="entry name" value="Elp3"/>
    <property type="match status" value="1"/>
</dbReference>
<dbReference type="InterPro" id="IPR058240">
    <property type="entry name" value="rSAM_sf"/>
</dbReference>
<dbReference type="InterPro" id="IPR005840">
    <property type="entry name" value="Ribosomal_uS12_MeSTrfase_RimO"/>
</dbReference>
<dbReference type="Pfam" id="PF00919">
    <property type="entry name" value="UPF0004"/>
    <property type="match status" value="1"/>
</dbReference>
<keyword evidence="2" id="KW-0004">4Fe-4S</keyword>
<dbReference type="GO" id="GO:0005829">
    <property type="term" value="C:cytosol"/>
    <property type="evidence" value="ECO:0007669"/>
    <property type="project" value="TreeGrafter"/>
</dbReference>
<dbReference type="InterPro" id="IPR020612">
    <property type="entry name" value="Methylthiotransferase_CS"/>
</dbReference>
<dbReference type="SFLD" id="SFLDS00029">
    <property type="entry name" value="Radical_SAM"/>
    <property type="match status" value="1"/>
</dbReference>
<dbReference type="InterPro" id="IPR038135">
    <property type="entry name" value="Methylthiotransferase_N_sf"/>
</dbReference>
<evidence type="ECO:0000256" key="3">
    <source>
        <dbReference type="ARBA" id="ARBA00022691"/>
    </source>
</evidence>
<dbReference type="InterPro" id="IPR013848">
    <property type="entry name" value="Methylthiotransferase_N"/>
</dbReference>
<evidence type="ECO:0000256" key="2">
    <source>
        <dbReference type="ARBA" id="ARBA00022485"/>
    </source>
</evidence>
<dbReference type="InterPro" id="IPR023404">
    <property type="entry name" value="rSAM_horseshoe"/>
</dbReference>
<evidence type="ECO:0000256" key="4">
    <source>
        <dbReference type="ARBA" id="ARBA00022723"/>
    </source>
</evidence>
<protein>
    <submittedName>
        <fullName evidence="9">MiaB-like tRNA modifying enzyme</fullName>
    </submittedName>
</protein>